<reference evidence="6" key="1">
    <citation type="submission" date="2023-06" db="EMBL/GenBank/DDBJ databases">
        <title>Reference genome for the Northern bat (Eptesicus nilssonii), a most northern bat species.</title>
        <authorList>
            <person name="Laine V.N."/>
            <person name="Pulliainen A.T."/>
            <person name="Lilley T.M."/>
        </authorList>
    </citation>
    <scope>NUCLEOTIDE SEQUENCE</scope>
    <source>
        <strain evidence="6">BLF_Eptnil</strain>
        <tissue evidence="6">Kidney</tissue>
    </source>
</reference>
<dbReference type="Proteomes" id="UP001177744">
    <property type="component" value="Unassembled WGS sequence"/>
</dbReference>
<dbReference type="EMBL" id="JAULJE010000008">
    <property type="protein sequence ID" value="KAK1339963.1"/>
    <property type="molecule type" value="Genomic_DNA"/>
</dbReference>
<feature type="domain" description="Cell division control protein 73 C-terminal" evidence="5">
    <location>
        <begin position="10"/>
        <end position="109"/>
    </location>
</feature>
<dbReference type="GO" id="GO:0032968">
    <property type="term" value="P:positive regulation of transcription elongation by RNA polymerase II"/>
    <property type="evidence" value="ECO:0007669"/>
    <property type="project" value="TreeGrafter"/>
</dbReference>
<dbReference type="GO" id="GO:0000993">
    <property type="term" value="F:RNA polymerase II complex binding"/>
    <property type="evidence" value="ECO:0007669"/>
    <property type="project" value="TreeGrafter"/>
</dbReference>
<comment type="similarity">
    <text evidence="2">Belongs to the CDC73 family.</text>
</comment>
<dbReference type="InterPro" id="IPR007852">
    <property type="entry name" value="Cdc73/Parafibromin"/>
</dbReference>
<sequence length="158" mass="17989">MQPRGTALSLTVPYRVVDQPLKLTPQDWDRVVAVFVHGPAWQFKGWPGLLPDGSPFDMFAKIKAFHLKYDEVPLDPNVQKWDVTVLELSYYKRHSDRRLFLSFWETLDRVHGAGGGGKALRGDQGLQHCLNLLMAPSDRDQAGCQKQCEQQLQCQLQV</sequence>
<keyword evidence="3" id="KW-0804">Transcription</keyword>
<evidence type="ECO:0000256" key="3">
    <source>
        <dbReference type="ARBA" id="ARBA00023163"/>
    </source>
</evidence>
<protein>
    <recommendedName>
        <fullName evidence="5">Cell division control protein 73 C-terminal domain-containing protein</fullName>
    </recommendedName>
</protein>
<dbReference type="AlphaFoldDB" id="A0AA40HYZ3"/>
<dbReference type="PANTHER" id="PTHR12466">
    <property type="entry name" value="CDC73 DOMAIN PROTEIN"/>
    <property type="match status" value="1"/>
</dbReference>
<evidence type="ECO:0000256" key="2">
    <source>
        <dbReference type="ARBA" id="ARBA00010427"/>
    </source>
</evidence>
<evidence type="ECO:0000259" key="5">
    <source>
        <dbReference type="Pfam" id="PF05179"/>
    </source>
</evidence>
<dbReference type="GO" id="GO:0016593">
    <property type="term" value="C:Cdc73/Paf1 complex"/>
    <property type="evidence" value="ECO:0007669"/>
    <property type="project" value="InterPro"/>
</dbReference>
<dbReference type="GO" id="GO:0006368">
    <property type="term" value="P:transcription elongation by RNA polymerase II"/>
    <property type="evidence" value="ECO:0007669"/>
    <property type="project" value="InterPro"/>
</dbReference>
<accession>A0AA40HYZ3</accession>
<evidence type="ECO:0000313" key="6">
    <source>
        <dbReference type="EMBL" id="KAK1339963.1"/>
    </source>
</evidence>
<keyword evidence="4" id="KW-0539">Nucleus</keyword>
<evidence type="ECO:0000313" key="7">
    <source>
        <dbReference type="Proteomes" id="UP001177744"/>
    </source>
</evidence>
<dbReference type="InterPro" id="IPR038103">
    <property type="entry name" value="CDC73_C_sf"/>
</dbReference>
<keyword evidence="7" id="KW-1185">Reference proteome</keyword>
<gene>
    <name evidence="6" type="ORF">QTO34_018527</name>
</gene>
<proteinExistence type="inferred from homology"/>
<dbReference type="InterPro" id="IPR031336">
    <property type="entry name" value="CDC73_C"/>
</dbReference>
<comment type="subcellular location">
    <subcellularLocation>
        <location evidence="1">Nucleus</location>
    </subcellularLocation>
</comment>
<dbReference type="Pfam" id="PF05179">
    <property type="entry name" value="CDC73_C"/>
    <property type="match status" value="1"/>
</dbReference>
<dbReference type="Gene3D" id="3.40.50.11990">
    <property type="entry name" value="RNA polymerase II accessory factor, Cdc73 C-terminal domain"/>
    <property type="match status" value="1"/>
</dbReference>
<evidence type="ECO:0000256" key="4">
    <source>
        <dbReference type="ARBA" id="ARBA00023242"/>
    </source>
</evidence>
<comment type="caution">
    <text evidence="6">The sequence shown here is derived from an EMBL/GenBank/DDBJ whole genome shotgun (WGS) entry which is preliminary data.</text>
</comment>
<name>A0AA40HYZ3_CNENI</name>
<evidence type="ECO:0000256" key="1">
    <source>
        <dbReference type="ARBA" id="ARBA00004123"/>
    </source>
</evidence>
<organism evidence="6 7">
    <name type="scientific">Cnephaeus nilssonii</name>
    <name type="common">Northern bat</name>
    <name type="synonym">Eptesicus nilssonii</name>
    <dbReference type="NCBI Taxonomy" id="3371016"/>
    <lineage>
        <taxon>Eukaryota</taxon>
        <taxon>Metazoa</taxon>
        <taxon>Chordata</taxon>
        <taxon>Craniata</taxon>
        <taxon>Vertebrata</taxon>
        <taxon>Euteleostomi</taxon>
        <taxon>Mammalia</taxon>
        <taxon>Eutheria</taxon>
        <taxon>Laurasiatheria</taxon>
        <taxon>Chiroptera</taxon>
        <taxon>Yangochiroptera</taxon>
        <taxon>Vespertilionidae</taxon>
        <taxon>Cnephaeus</taxon>
    </lineage>
</organism>
<dbReference type="PANTHER" id="PTHR12466:SF8">
    <property type="entry name" value="PARAFIBROMIN"/>
    <property type="match status" value="1"/>
</dbReference>